<accession>A0A3N6X3X4</accession>
<protein>
    <submittedName>
        <fullName evidence="5">GntR family transcriptional regulator</fullName>
    </submittedName>
</protein>
<dbReference type="SUPFAM" id="SSF64288">
    <property type="entry name" value="Chorismate lyase-like"/>
    <property type="match status" value="1"/>
</dbReference>
<dbReference type="OrthoDB" id="3194402at2"/>
<dbReference type="AlphaFoldDB" id="A0A3N6X3X4"/>
<dbReference type="InterPro" id="IPR050679">
    <property type="entry name" value="Bact_HTH_transcr_reg"/>
</dbReference>
<keyword evidence="3" id="KW-0804">Transcription</keyword>
<dbReference type="Pfam" id="PF07702">
    <property type="entry name" value="UTRA"/>
    <property type="match status" value="1"/>
</dbReference>
<dbReference type="InterPro" id="IPR011663">
    <property type="entry name" value="UTRA"/>
</dbReference>
<dbReference type="Gene3D" id="1.10.10.10">
    <property type="entry name" value="Winged helix-like DNA-binding domain superfamily/Winged helix DNA-binding domain"/>
    <property type="match status" value="1"/>
</dbReference>
<dbReference type="Proteomes" id="UP000275225">
    <property type="component" value="Unassembled WGS sequence"/>
</dbReference>
<gene>
    <name evidence="5" type="ORF">EHW97_07115</name>
</gene>
<keyword evidence="1" id="KW-0805">Transcription regulation</keyword>
<proteinExistence type="predicted"/>
<dbReference type="SUPFAM" id="SSF46785">
    <property type="entry name" value="Winged helix' DNA-binding domain"/>
    <property type="match status" value="1"/>
</dbReference>
<dbReference type="InterPro" id="IPR028978">
    <property type="entry name" value="Chorismate_lyase_/UTRA_dom_sf"/>
</dbReference>
<dbReference type="SMART" id="SM00345">
    <property type="entry name" value="HTH_GNTR"/>
    <property type="match status" value="1"/>
</dbReference>
<reference evidence="5 6" key="1">
    <citation type="submission" date="2018-11" db="EMBL/GenBank/DDBJ databases">
        <authorList>
            <person name="Li F."/>
        </authorList>
    </citation>
    <scope>NUCLEOTIDE SEQUENCE [LARGE SCALE GENOMIC DNA]</scope>
    <source>
        <strain evidence="5 6">YS17T</strain>
    </source>
</reference>
<evidence type="ECO:0000256" key="2">
    <source>
        <dbReference type="ARBA" id="ARBA00023125"/>
    </source>
</evidence>
<dbReference type="InterPro" id="IPR036388">
    <property type="entry name" value="WH-like_DNA-bd_sf"/>
</dbReference>
<dbReference type="Pfam" id="PF00392">
    <property type="entry name" value="GntR"/>
    <property type="match status" value="1"/>
</dbReference>
<dbReference type="PANTHER" id="PTHR44846:SF17">
    <property type="entry name" value="GNTR-FAMILY TRANSCRIPTIONAL REGULATOR"/>
    <property type="match status" value="1"/>
</dbReference>
<evidence type="ECO:0000259" key="4">
    <source>
        <dbReference type="PROSITE" id="PS50949"/>
    </source>
</evidence>
<dbReference type="CDD" id="cd07377">
    <property type="entry name" value="WHTH_GntR"/>
    <property type="match status" value="1"/>
</dbReference>
<organism evidence="5 6">
    <name type="scientific">Aeromicrobium camelliae</name>
    <dbReference type="NCBI Taxonomy" id="1538144"/>
    <lineage>
        <taxon>Bacteria</taxon>
        <taxon>Bacillati</taxon>
        <taxon>Actinomycetota</taxon>
        <taxon>Actinomycetes</taxon>
        <taxon>Propionibacteriales</taxon>
        <taxon>Nocardioidaceae</taxon>
        <taxon>Aeromicrobium</taxon>
    </lineage>
</organism>
<dbReference type="InterPro" id="IPR000524">
    <property type="entry name" value="Tscrpt_reg_HTH_GntR"/>
</dbReference>
<name>A0A3N6X3X4_9ACTN</name>
<keyword evidence="6" id="KW-1185">Reference proteome</keyword>
<dbReference type="RefSeq" id="WP_124236469.1">
    <property type="nucleotide sequence ID" value="NZ_JBHUFI010000005.1"/>
</dbReference>
<evidence type="ECO:0000256" key="3">
    <source>
        <dbReference type="ARBA" id="ARBA00023163"/>
    </source>
</evidence>
<evidence type="ECO:0000313" key="6">
    <source>
        <dbReference type="Proteomes" id="UP000275225"/>
    </source>
</evidence>
<dbReference type="PANTHER" id="PTHR44846">
    <property type="entry name" value="MANNOSYL-D-GLYCERATE TRANSPORT/METABOLISM SYSTEM REPRESSOR MNGR-RELATED"/>
    <property type="match status" value="1"/>
</dbReference>
<dbReference type="InterPro" id="IPR036390">
    <property type="entry name" value="WH_DNA-bd_sf"/>
</dbReference>
<dbReference type="Gene3D" id="3.40.1410.10">
    <property type="entry name" value="Chorismate lyase-like"/>
    <property type="match status" value="1"/>
</dbReference>
<sequence>MSDSLSITLDRSSPVPLYHQVAQQLELAIRQGVLAPGDKIDNEIALANALGLSRPTMRQAIQTLVDKGMLVRKRGVGTQVVHGKIRRNVELTSLYDDLAAAGQQQRTEVLALQRESADEALAAHLRLTPGEEVWTLHRLRFVNDEPLALLRNHLPVALVDLADAELETSGLYEHLRRAGIHLRVAEQRIGAKSADEQERELLAAGDVPLLTMERTAFNDAGAVIEYGHHVYRSDLYAFEITLVDR</sequence>
<dbReference type="EMBL" id="RQJX01000007">
    <property type="protein sequence ID" value="RQN08368.1"/>
    <property type="molecule type" value="Genomic_DNA"/>
</dbReference>
<dbReference type="GO" id="GO:0003677">
    <property type="term" value="F:DNA binding"/>
    <property type="evidence" value="ECO:0007669"/>
    <property type="project" value="UniProtKB-KW"/>
</dbReference>
<dbReference type="GO" id="GO:0045892">
    <property type="term" value="P:negative regulation of DNA-templated transcription"/>
    <property type="evidence" value="ECO:0007669"/>
    <property type="project" value="TreeGrafter"/>
</dbReference>
<evidence type="ECO:0000256" key="1">
    <source>
        <dbReference type="ARBA" id="ARBA00023015"/>
    </source>
</evidence>
<dbReference type="PRINTS" id="PR00035">
    <property type="entry name" value="HTHGNTR"/>
</dbReference>
<dbReference type="GO" id="GO:0003700">
    <property type="term" value="F:DNA-binding transcription factor activity"/>
    <property type="evidence" value="ECO:0007669"/>
    <property type="project" value="InterPro"/>
</dbReference>
<feature type="domain" description="HTH gntR-type" evidence="4">
    <location>
        <begin position="15"/>
        <end position="83"/>
    </location>
</feature>
<dbReference type="PROSITE" id="PS50949">
    <property type="entry name" value="HTH_GNTR"/>
    <property type="match status" value="1"/>
</dbReference>
<evidence type="ECO:0000313" key="5">
    <source>
        <dbReference type="EMBL" id="RQN08368.1"/>
    </source>
</evidence>
<comment type="caution">
    <text evidence="5">The sequence shown here is derived from an EMBL/GenBank/DDBJ whole genome shotgun (WGS) entry which is preliminary data.</text>
</comment>
<keyword evidence="2" id="KW-0238">DNA-binding</keyword>
<dbReference type="SMART" id="SM00866">
    <property type="entry name" value="UTRA"/>
    <property type="match status" value="1"/>
</dbReference>